<dbReference type="InterPro" id="IPR036397">
    <property type="entry name" value="RNaseH_sf"/>
</dbReference>
<protein>
    <submittedName>
        <fullName evidence="1">Uncharacterized protein</fullName>
    </submittedName>
</protein>
<organism evidence="1 2">
    <name type="scientific">Aromia moschata</name>
    <dbReference type="NCBI Taxonomy" id="1265417"/>
    <lineage>
        <taxon>Eukaryota</taxon>
        <taxon>Metazoa</taxon>
        <taxon>Ecdysozoa</taxon>
        <taxon>Arthropoda</taxon>
        <taxon>Hexapoda</taxon>
        <taxon>Insecta</taxon>
        <taxon>Pterygota</taxon>
        <taxon>Neoptera</taxon>
        <taxon>Endopterygota</taxon>
        <taxon>Coleoptera</taxon>
        <taxon>Polyphaga</taxon>
        <taxon>Cucujiformia</taxon>
        <taxon>Chrysomeloidea</taxon>
        <taxon>Cerambycidae</taxon>
        <taxon>Cerambycinae</taxon>
        <taxon>Callichromatini</taxon>
        <taxon>Aromia</taxon>
    </lineage>
</organism>
<sequence>MEVALAFVENPRSTIRKVEQMVGMDKKLVHKVLKEMAFHPYKVHLVQELIDGDPDRRIEFCEVMMQMIHEDPGLISNICFSDESTFVLNGEVKRHNCRYWSDENPHWMLKSCTQYPEKVNVWAGILDDRLIGPFFIEGNLTAVKY</sequence>
<proteinExistence type="predicted"/>
<evidence type="ECO:0000313" key="2">
    <source>
        <dbReference type="Proteomes" id="UP001162162"/>
    </source>
</evidence>
<comment type="caution">
    <text evidence="1">The sequence shown here is derived from an EMBL/GenBank/DDBJ whole genome shotgun (WGS) entry which is preliminary data.</text>
</comment>
<reference evidence="1" key="1">
    <citation type="journal article" date="2023" name="Insect Mol. Biol.">
        <title>Genome sequencing provides insights into the evolution of gene families encoding plant cell wall-degrading enzymes in longhorned beetles.</title>
        <authorList>
            <person name="Shin N.R."/>
            <person name="Okamura Y."/>
            <person name="Kirsch R."/>
            <person name="Pauchet Y."/>
        </authorList>
    </citation>
    <scope>NUCLEOTIDE SEQUENCE</scope>
    <source>
        <strain evidence="1">AMC_N1</strain>
    </source>
</reference>
<name>A0AAV8XK54_9CUCU</name>
<evidence type="ECO:0000313" key="1">
    <source>
        <dbReference type="EMBL" id="KAJ8939426.1"/>
    </source>
</evidence>
<dbReference type="EMBL" id="JAPWTK010000488">
    <property type="protein sequence ID" value="KAJ8939426.1"/>
    <property type="molecule type" value="Genomic_DNA"/>
</dbReference>
<accession>A0AAV8XK54</accession>
<keyword evidence="2" id="KW-1185">Reference proteome</keyword>
<dbReference type="AlphaFoldDB" id="A0AAV8XK54"/>
<dbReference type="Gene3D" id="3.30.420.10">
    <property type="entry name" value="Ribonuclease H-like superfamily/Ribonuclease H"/>
    <property type="match status" value="1"/>
</dbReference>
<dbReference type="PANTHER" id="PTHR47326:SF1">
    <property type="entry name" value="HTH PSQ-TYPE DOMAIN-CONTAINING PROTEIN"/>
    <property type="match status" value="1"/>
</dbReference>
<dbReference type="GO" id="GO:0003676">
    <property type="term" value="F:nucleic acid binding"/>
    <property type="evidence" value="ECO:0007669"/>
    <property type="project" value="InterPro"/>
</dbReference>
<gene>
    <name evidence="1" type="ORF">NQ318_017972</name>
</gene>
<dbReference type="PANTHER" id="PTHR47326">
    <property type="entry name" value="TRANSPOSABLE ELEMENT TC3 TRANSPOSASE-LIKE PROTEIN"/>
    <property type="match status" value="1"/>
</dbReference>
<dbReference type="Proteomes" id="UP001162162">
    <property type="component" value="Unassembled WGS sequence"/>
</dbReference>